<keyword evidence="2" id="KW-0472">Membrane</keyword>
<dbReference type="RefSeq" id="WP_248866274.1">
    <property type="nucleotide sequence ID" value="NZ_CP086322.1"/>
</dbReference>
<dbReference type="InterPro" id="IPR029050">
    <property type="entry name" value="Immunoprotect_excell_Ig-like"/>
</dbReference>
<organism evidence="3 4">
    <name type="scientific">Streptomyces halobius</name>
    <dbReference type="NCBI Taxonomy" id="2879846"/>
    <lineage>
        <taxon>Bacteria</taxon>
        <taxon>Bacillati</taxon>
        <taxon>Actinomycetota</taxon>
        <taxon>Actinomycetes</taxon>
        <taxon>Kitasatosporales</taxon>
        <taxon>Streptomycetaceae</taxon>
        <taxon>Streptomyces</taxon>
    </lineage>
</organism>
<evidence type="ECO:0008006" key="5">
    <source>
        <dbReference type="Google" id="ProtNLM"/>
    </source>
</evidence>
<keyword evidence="2" id="KW-0812">Transmembrane</keyword>
<gene>
    <name evidence="3" type="ORF">K9S39_28985</name>
</gene>
<keyword evidence="2" id="KW-1133">Transmembrane helix</keyword>
<dbReference type="EMBL" id="CP086322">
    <property type="protein sequence ID" value="UQA95357.1"/>
    <property type="molecule type" value="Genomic_DNA"/>
</dbReference>
<protein>
    <recommendedName>
        <fullName evidence="5">DUF4352 domain-containing protein</fullName>
    </recommendedName>
</protein>
<feature type="transmembrane region" description="Helical" evidence="2">
    <location>
        <begin position="39"/>
        <end position="72"/>
    </location>
</feature>
<evidence type="ECO:0000313" key="4">
    <source>
        <dbReference type="Proteomes" id="UP000830115"/>
    </source>
</evidence>
<feature type="transmembrane region" description="Helical" evidence="2">
    <location>
        <begin position="93"/>
        <end position="117"/>
    </location>
</feature>
<accession>A0ABY4MDG3</accession>
<keyword evidence="4" id="KW-1185">Reference proteome</keyword>
<evidence type="ECO:0000256" key="1">
    <source>
        <dbReference type="ARBA" id="ARBA00022729"/>
    </source>
</evidence>
<dbReference type="Proteomes" id="UP000830115">
    <property type="component" value="Chromosome"/>
</dbReference>
<sequence>MARLEHTPGPDPWAPPADVPAPGFPAPFPPAPQQASNGLGIASLVTGIVGVVLGFIPFLFWLSGVLGLLALIFGLVGHSRARKGLATNKAMPLVGTVLGGLTVVLAIIGLILTVVFVKHAADKVKEKEADRERTIASPAPSEPVAEKPLRFGETRKYADGVTVTVAKPVPYQPGSVAVGHEEGNLAIQVKVTIVNGSKKTIDITSALPTVRDANGASAGNIFDGDSATKPFSGKLLPGKKAVSQFAHSVSPDGAKELQLEVGPDNEHEDGIWIGAAR</sequence>
<reference evidence="3" key="1">
    <citation type="submission" date="2021-10" db="EMBL/GenBank/DDBJ databases">
        <title>Streptomyces nigrumlapis sp.nov.,an antimicrobial producing actinobacterium isolated from Black Gobi rocks.</title>
        <authorList>
            <person name="Wen Y."/>
            <person name="Zhang W."/>
            <person name="Liu X.G."/>
        </authorList>
    </citation>
    <scope>NUCLEOTIDE SEQUENCE</scope>
    <source>
        <strain evidence="3">ST13-2-2</strain>
    </source>
</reference>
<evidence type="ECO:0000313" key="3">
    <source>
        <dbReference type="EMBL" id="UQA95357.1"/>
    </source>
</evidence>
<name>A0ABY4MDG3_9ACTN</name>
<evidence type="ECO:0000256" key="2">
    <source>
        <dbReference type="SAM" id="Phobius"/>
    </source>
</evidence>
<dbReference type="Gene3D" id="2.60.40.1240">
    <property type="match status" value="1"/>
</dbReference>
<keyword evidence="1" id="KW-0732">Signal</keyword>
<proteinExistence type="predicted"/>